<evidence type="ECO:0000313" key="2">
    <source>
        <dbReference type="EMBL" id="WMN06387.1"/>
    </source>
</evidence>
<feature type="chain" id="PRO_5041361552" evidence="1">
    <location>
        <begin position="20"/>
        <end position="311"/>
    </location>
</feature>
<feature type="signal peptide" evidence="1">
    <location>
        <begin position="1"/>
        <end position="19"/>
    </location>
</feature>
<dbReference type="EMBL" id="CP129970">
    <property type="protein sequence ID" value="WMN06387.1"/>
    <property type="molecule type" value="Genomic_DNA"/>
</dbReference>
<organism evidence="2 3">
    <name type="scientific">Marivirga arenosa</name>
    <dbReference type="NCBI Taxonomy" id="3059076"/>
    <lineage>
        <taxon>Bacteria</taxon>
        <taxon>Pseudomonadati</taxon>
        <taxon>Bacteroidota</taxon>
        <taxon>Cytophagia</taxon>
        <taxon>Cytophagales</taxon>
        <taxon>Marivirgaceae</taxon>
        <taxon>Marivirga</taxon>
    </lineage>
</organism>
<dbReference type="Proteomes" id="UP001244443">
    <property type="component" value="Chromosome"/>
</dbReference>
<protein>
    <submittedName>
        <fullName evidence="2">Uncharacterized protein</fullName>
    </submittedName>
</protein>
<name>A0AA51N507_9BACT</name>
<dbReference type="AlphaFoldDB" id="A0AA51N507"/>
<proteinExistence type="predicted"/>
<gene>
    <name evidence="2" type="ORF">QYS48_32405</name>
</gene>
<evidence type="ECO:0000256" key="1">
    <source>
        <dbReference type="SAM" id="SignalP"/>
    </source>
</evidence>
<dbReference type="RefSeq" id="WP_308356199.1">
    <property type="nucleotide sequence ID" value="NZ_CP129970.2"/>
</dbReference>
<reference evidence="2" key="1">
    <citation type="submission" date="2023-08" db="EMBL/GenBank/DDBJ databases">
        <title>Comparative genomics and taxonomic characterization of three novel marine species of genus Marivirga.</title>
        <authorList>
            <person name="Muhammad N."/>
            <person name="Kim S.-G."/>
        </authorList>
    </citation>
    <scope>NUCLEOTIDE SEQUENCE [LARGE SCALE GENOMIC DNA]</scope>
    <source>
        <strain evidence="2">ABR2-2</strain>
    </source>
</reference>
<keyword evidence="1" id="KW-0732">Signal</keyword>
<dbReference type="Pfam" id="PF20311">
    <property type="entry name" value="DUF6607"/>
    <property type="match status" value="1"/>
</dbReference>
<sequence length="311" mass="37022">MKRISLLLMLVVFVMSAQAQKKKKADDVKAIMDMCGCYEVEFNFAETFSPIKDYEQHENYRSAGLEYVFPVKKSKDKIVLQHLLIVGDTMIIKHWRQDWLYENTDLYTFQKDNTWKYNGLDKKEVEGQWTQKVYQVDDGPRYEGTASWVHVDGKSYWESVADAPLPRREFSKRDDYNVMVRENRHEITEYGWLHEQDNQKVVRGENDELIAWEKGWNTYTKTEDGKCQVAADWWEEHEIYWADVRAVWDELFASKETVKIKKRVDDKVLFMQLFALQDELLANDYDSQKAQTEIKVVIQKYLDSDQRLSMK</sequence>
<accession>A0AA51N507</accession>
<evidence type="ECO:0000313" key="3">
    <source>
        <dbReference type="Proteomes" id="UP001244443"/>
    </source>
</evidence>
<dbReference type="InterPro" id="IPR046715">
    <property type="entry name" value="DUF6607"/>
</dbReference>
<keyword evidence="3" id="KW-1185">Reference proteome</keyword>